<dbReference type="STRING" id="157652.A0A371FUD3"/>
<sequence>MEASLEALNLWEAVKEDYDVLSLLDNPTIAQIKSHKEKKQERQRQREFELQRMKEYETIKEYSDKLLGIANKMRLLGSDFVDSRIIEIFLMQEQQRLIRKDCAVEGALQAKYHNVGTNKKKYFKKNQAIKGKNSANNQNKVVGVFMKLKKMVETQSDYKVQFLRSDNGKEYTSTQFNQFCEEAGIEHQLTALYTSKQNGVKRDKLDKKAILGIFMGCSSISKAYKISILVNNSVSSTLGTNQFPKTLGASQFPNLDE</sequence>
<dbReference type="SUPFAM" id="SSF53098">
    <property type="entry name" value="Ribonuclease H-like"/>
    <property type="match status" value="1"/>
</dbReference>
<dbReference type="GO" id="GO:0003887">
    <property type="term" value="F:DNA-directed DNA polymerase activity"/>
    <property type="evidence" value="ECO:0007669"/>
    <property type="project" value="UniProtKB-KW"/>
</dbReference>
<dbReference type="InterPro" id="IPR057670">
    <property type="entry name" value="SH3_retrovirus"/>
</dbReference>
<dbReference type="GO" id="GO:0016787">
    <property type="term" value="F:hydrolase activity"/>
    <property type="evidence" value="ECO:0007669"/>
    <property type="project" value="UniProtKB-KW"/>
</dbReference>
<keyword evidence="3" id="KW-0255">Endonuclease</keyword>
<dbReference type="Gene3D" id="3.30.420.10">
    <property type="entry name" value="Ribonuclease H-like superfamily/Ribonuclease H"/>
    <property type="match status" value="1"/>
</dbReference>
<feature type="domain" description="Integrase catalytic" evidence="10">
    <location>
        <begin position="89"/>
        <end position="200"/>
    </location>
</feature>
<evidence type="ECO:0000259" key="10">
    <source>
        <dbReference type="PROSITE" id="PS50994"/>
    </source>
</evidence>
<evidence type="ECO:0000256" key="2">
    <source>
        <dbReference type="ARBA" id="ARBA00022723"/>
    </source>
</evidence>
<keyword evidence="7" id="KW-0695">RNA-directed DNA polymerase</keyword>
<keyword evidence="5" id="KW-0460">Magnesium</keyword>
<keyword evidence="8" id="KW-0548">Nucleotidyltransferase</keyword>
<comment type="caution">
    <text evidence="11">The sequence shown here is derived from an EMBL/GenBank/DDBJ whole genome shotgun (WGS) entry which is preliminary data.</text>
</comment>
<feature type="non-terminal residue" evidence="11">
    <location>
        <position position="1"/>
    </location>
</feature>
<dbReference type="GO" id="GO:0004519">
    <property type="term" value="F:endonuclease activity"/>
    <property type="evidence" value="ECO:0007669"/>
    <property type="project" value="UniProtKB-KW"/>
</dbReference>
<keyword evidence="1" id="KW-0540">Nuclease</keyword>
<dbReference type="EMBL" id="QJKJ01007796">
    <property type="protein sequence ID" value="RDX81906.1"/>
    <property type="molecule type" value="Genomic_DNA"/>
</dbReference>
<reference evidence="11" key="1">
    <citation type="submission" date="2018-05" db="EMBL/GenBank/DDBJ databases">
        <title>Draft genome of Mucuna pruriens seed.</title>
        <authorList>
            <person name="Nnadi N.E."/>
            <person name="Vos R."/>
            <person name="Hasami M.H."/>
            <person name="Devisetty U.K."/>
            <person name="Aguiy J.C."/>
        </authorList>
    </citation>
    <scope>NUCLEOTIDE SEQUENCE [LARGE SCALE GENOMIC DNA]</scope>
    <source>
        <strain evidence="11">JCA_2017</strain>
    </source>
</reference>
<dbReference type="GO" id="GO:0015074">
    <property type="term" value="P:DNA integration"/>
    <property type="evidence" value="ECO:0007669"/>
    <property type="project" value="UniProtKB-KW"/>
</dbReference>
<accession>A0A371FUD3</accession>
<dbReference type="Proteomes" id="UP000257109">
    <property type="component" value="Unassembled WGS sequence"/>
</dbReference>
<dbReference type="InterPro" id="IPR001584">
    <property type="entry name" value="Integrase_cat-core"/>
</dbReference>
<keyword evidence="8" id="KW-0808">Transferase</keyword>
<keyword evidence="9" id="KW-0233">DNA recombination</keyword>
<evidence type="ECO:0000256" key="7">
    <source>
        <dbReference type="ARBA" id="ARBA00022918"/>
    </source>
</evidence>
<evidence type="ECO:0000256" key="9">
    <source>
        <dbReference type="ARBA" id="ARBA00023172"/>
    </source>
</evidence>
<protein>
    <recommendedName>
        <fullName evidence="10">Integrase catalytic domain-containing protein</fullName>
    </recommendedName>
</protein>
<dbReference type="Pfam" id="PF25597">
    <property type="entry name" value="SH3_retrovirus"/>
    <property type="match status" value="1"/>
</dbReference>
<dbReference type="AlphaFoldDB" id="A0A371FUD3"/>
<keyword evidence="6" id="KW-0229">DNA integration</keyword>
<evidence type="ECO:0000256" key="8">
    <source>
        <dbReference type="ARBA" id="ARBA00022932"/>
    </source>
</evidence>
<evidence type="ECO:0000256" key="4">
    <source>
        <dbReference type="ARBA" id="ARBA00022801"/>
    </source>
</evidence>
<evidence type="ECO:0000313" key="12">
    <source>
        <dbReference type="Proteomes" id="UP000257109"/>
    </source>
</evidence>
<dbReference type="PANTHER" id="PTHR42648">
    <property type="entry name" value="TRANSPOSASE, PUTATIVE-RELATED"/>
    <property type="match status" value="1"/>
</dbReference>
<dbReference type="PROSITE" id="PS50994">
    <property type="entry name" value="INTEGRASE"/>
    <property type="match status" value="1"/>
</dbReference>
<proteinExistence type="predicted"/>
<evidence type="ECO:0000256" key="5">
    <source>
        <dbReference type="ARBA" id="ARBA00022842"/>
    </source>
</evidence>
<keyword evidence="2" id="KW-0479">Metal-binding</keyword>
<dbReference type="InterPro" id="IPR012337">
    <property type="entry name" value="RNaseH-like_sf"/>
</dbReference>
<dbReference type="PANTHER" id="PTHR42648:SF11">
    <property type="entry name" value="TRANSPOSON TY4-P GAG-POL POLYPROTEIN"/>
    <property type="match status" value="1"/>
</dbReference>
<keyword evidence="4" id="KW-0378">Hydrolase</keyword>
<name>A0A371FUD3_MUCPR</name>
<dbReference type="OrthoDB" id="775972at2759"/>
<keyword evidence="8" id="KW-0239">DNA-directed DNA polymerase</keyword>
<dbReference type="GO" id="GO:0003964">
    <property type="term" value="F:RNA-directed DNA polymerase activity"/>
    <property type="evidence" value="ECO:0007669"/>
    <property type="project" value="UniProtKB-KW"/>
</dbReference>
<evidence type="ECO:0000313" key="11">
    <source>
        <dbReference type="EMBL" id="RDX81906.1"/>
    </source>
</evidence>
<evidence type="ECO:0000256" key="1">
    <source>
        <dbReference type="ARBA" id="ARBA00022722"/>
    </source>
</evidence>
<dbReference type="GO" id="GO:0046872">
    <property type="term" value="F:metal ion binding"/>
    <property type="evidence" value="ECO:0007669"/>
    <property type="project" value="UniProtKB-KW"/>
</dbReference>
<dbReference type="InterPro" id="IPR039537">
    <property type="entry name" value="Retrotran_Ty1/copia-like"/>
</dbReference>
<gene>
    <name evidence="11" type="ORF">CR513_37368</name>
</gene>
<organism evidence="11 12">
    <name type="scientific">Mucuna pruriens</name>
    <name type="common">Velvet bean</name>
    <name type="synonym">Dolichos pruriens</name>
    <dbReference type="NCBI Taxonomy" id="157652"/>
    <lineage>
        <taxon>Eukaryota</taxon>
        <taxon>Viridiplantae</taxon>
        <taxon>Streptophyta</taxon>
        <taxon>Embryophyta</taxon>
        <taxon>Tracheophyta</taxon>
        <taxon>Spermatophyta</taxon>
        <taxon>Magnoliopsida</taxon>
        <taxon>eudicotyledons</taxon>
        <taxon>Gunneridae</taxon>
        <taxon>Pentapetalae</taxon>
        <taxon>rosids</taxon>
        <taxon>fabids</taxon>
        <taxon>Fabales</taxon>
        <taxon>Fabaceae</taxon>
        <taxon>Papilionoideae</taxon>
        <taxon>50 kb inversion clade</taxon>
        <taxon>NPAAA clade</taxon>
        <taxon>indigoferoid/millettioid clade</taxon>
        <taxon>Phaseoleae</taxon>
        <taxon>Mucuna</taxon>
    </lineage>
</organism>
<dbReference type="GO" id="GO:0006310">
    <property type="term" value="P:DNA recombination"/>
    <property type="evidence" value="ECO:0007669"/>
    <property type="project" value="UniProtKB-KW"/>
</dbReference>
<dbReference type="GO" id="GO:0003676">
    <property type="term" value="F:nucleic acid binding"/>
    <property type="evidence" value="ECO:0007669"/>
    <property type="project" value="InterPro"/>
</dbReference>
<dbReference type="InterPro" id="IPR036397">
    <property type="entry name" value="RNaseH_sf"/>
</dbReference>
<keyword evidence="12" id="KW-1185">Reference proteome</keyword>
<evidence type="ECO:0000256" key="6">
    <source>
        <dbReference type="ARBA" id="ARBA00022908"/>
    </source>
</evidence>
<evidence type="ECO:0000256" key="3">
    <source>
        <dbReference type="ARBA" id="ARBA00022759"/>
    </source>
</evidence>